<feature type="transmembrane region" description="Helical" evidence="1">
    <location>
        <begin position="86"/>
        <end position="105"/>
    </location>
</feature>
<proteinExistence type="predicted"/>
<keyword evidence="1" id="KW-0472">Membrane</keyword>
<protein>
    <submittedName>
        <fullName evidence="2">Uncharacterized protein</fullName>
    </submittedName>
</protein>
<feature type="transmembrane region" description="Helical" evidence="1">
    <location>
        <begin position="189"/>
        <end position="210"/>
    </location>
</feature>
<accession>A0A0B4E9Y1</accession>
<sequence>MIVLLFFLFAVITVLYVISPENKYLNNIFLFLVMIALIFTAGLRGKGVDNDYYVYRSFWRMRKIDDGTVEYSFYLIKVLIKNLLHLQFQYLLLAYAFIGVTTKILAIKKITPLLWGSILIYFSHYFLLHEFTQIRIGVATGFVLFSIYFLSEKKYVFFAIFSFLAIIFHQSCFLVLLFPLIRNSNRNTWIYAMLIPLGYIFYFLNTYLHINIPIPILQNKIDLYEEATKSGFLKDSKINPFNALLLIRILIFYVIFYQSKKISHFFPHLYIYLKIYSLSLFSFLFFSRIPVFSFRIQELLGVVEIILIPTIFYLFSERFKWLGKLSVWMISLGFLLLDIFYVKLVIVK</sequence>
<dbReference type="EMBL" id="JWTA01000005">
    <property type="protein sequence ID" value="KIC63448.1"/>
    <property type="molecule type" value="Genomic_DNA"/>
</dbReference>
<dbReference type="AlphaFoldDB" id="A0A0B4E9Y1"/>
<name>A0A0B4E9Y1_9FLAO</name>
<organism evidence="2 3">
    <name type="scientific">Chryseobacterium taiwanense</name>
    <dbReference type="NCBI Taxonomy" id="363331"/>
    <lineage>
        <taxon>Bacteria</taxon>
        <taxon>Pseudomonadati</taxon>
        <taxon>Bacteroidota</taxon>
        <taxon>Flavobacteriia</taxon>
        <taxon>Flavobacteriales</taxon>
        <taxon>Weeksellaceae</taxon>
        <taxon>Chryseobacterium group</taxon>
        <taxon>Chryseobacterium</taxon>
    </lineage>
</organism>
<feature type="transmembrane region" description="Helical" evidence="1">
    <location>
        <begin position="327"/>
        <end position="346"/>
    </location>
</feature>
<comment type="caution">
    <text evidence="2">The sequence shown here is derived from an EMBL/GenBank/DDBJ whole genome shotgun (WGS) entry which is preliminary data.</text>
</comment>
<dbReference type="Pfam" id="PF14897">
    <property type="entry name" value="EpsG"/>
    <property type="match status" value="1"/>
</dbReference>
<dbReference type="OrthoDB" id="6631730at2"/>
<reference evidence="2 3" key="1">
    <citation type="submission" date="2014-12" db="EMBL/GenBank/DDBJ databases">
        <title>Genome sequencing of Chryseobacterium taiwanense TPW19.</title>
        <authorList>
            <person name="Tan P.W."/>
            <person name="Chan K.-G."/>
        </authorList>
    </citation>
    <scope>NUCLEOTIDE SEQUENCE [LARGE SCALE GENOMIC DNA]</scope>
    <source>
        <strain evidence="2 3">TPW19</strain>
    </source>
</reference>
<dbReference type="Proteomes" id="UP000031167">
    <property type="component" value="Unassembled WGS sequence"/>
</dbReference>
<feature type="transmembrane region" description="Helical" evidence="1">
    <location>
        <begin position="269"/>
        <end position="287"/>
    </location>
</feature>
<evidence type="ECO:0000313" key="3">
    <source>
        <dbReference type="Proteomes" id="UP000031167"/>
    </source>
</evidence>
<dbReference type="STRING" id="363331.RM51_07170"/>
<dbReference type="InterPro" id="IPR049458">
    <property type="entry name" value="EpsG-like"/>
</dbReference>
<feature type="transmembrane region" description="Helical" evidence="1">
    <location>
        <begin position="299"/>
        <end position="315"/>
    </location>
</feature>
<keyword evidence="1" id="KW-1133">Transmembrane helix</keyword>
<evidence type="ECO:0000256" key="1">
    <source>
        <dbReference type="SAM" id="Phobius"/>
    </source>
</evidence>
<feature type="transmembrane region" description="Helical" evidence="1">
    <location>
        <begin position="134"/>
        <end position="150"/>
    </location>
</feature>
<feature type="transmembrane region" description="Helical" evidence="1">
    <location>
        <begin position="238"/>
        <end position="257"/>
    </location>
</feature>
<feature type="transmembrane region" description="Helical" evidence="1">
    <location>
        <begin position="27"/>
        <end position="43"/>
    </location>
</feature>
<evidence type="ECO:0000313" key="2">
    <source>
        <dbReference type="EMBL" id="KIC63448.1"/>
    </source>
</evidence>
<gene>
    <name evidence="2" type="ORF">RM51_07170</name>
</gene>
<keyword evidence="1" id="KW-0812">Transmembrane</keyword>
<dbReference type="RefSeq" id="WP_039366875.1">
    <property type="nucleotide sequence ID" value="NZ_JWTA01000005.1"/>
</dbReference>
<keyword evidence="3" id="KW-1185">Reference proteome</keyword>
<feature type="transmembrane region" description="Helical" evidence="1">
    <location>
        <begin position="155"/>
        <end position="177"/>
    </location>
</feature>